<evidence type="ECO:0000313" key="4">
    <source>
        <dbReference type="Proteomes" id="UP000030988"/>
    </source>
</evidence>
<dbReference type="STRING" id="1572751.PK98_01895"/>
<evidence type="ECO:0000313" key="3">
    <source>
        <dbReference type="EMBL" id="KHL25471.1"/>
    </source>
</evidence>
<organism evidence="3 4">
    <name type="scientific">Croceibacterium mercuriale</name>
    <dbReference type="NCBI Taxonomy" id="1572751"/>
    <lineage>
        <taxon>Bacteria</taxon>
        <taxon>Pseudomonadati</taxon>
        <taxon>Pseudomonadota</taxon>
        <taxon>Alphaproteobacteria</taxon>
        <taxon>Sphingomonadales</taxon>
        <taxon>Erythrobacteraceae</taxon>
        <taxon>Croceibacterium</taxon>
    </lineage>
</organism>
<proteinExistence type="predicted"/>
<dbReference type="Pfam" id="PF07396">
    <property type="entry name" value="Porin_O_P"/>
    <property type="match status" value="1"/>
</dbReference>
<accession>A0A0B2C0E6</accession>
<reference evidence="3 4" key="1">
    <citation type="submission" date="2014-11" db="EMBL/GenBank/DDBJ databases">
        <title>Draft genome sequence of Kirrobacter mercurialis.</title>
        <authorList>
            <person name="Coil D.A."/>
            <person name="Eisen J.A."/>
        </authorList>
    </citation>
    <scope>NUCLEOTIDE SEQUENCE [LARGE SCALE GENOMIC DNA]</scope>
    <source>
        <strain evidence="3 4">Coronado</strain>
    </source>
</reference>
<feature type="chain" id="PRO_5002071616" evidence="2">
    <location>
        <begin position="25"/>
        <end position="485"/>
    </location>
</feature>
<keyword evidence="4" id="KW-1185">Reference proteome</keyword>
<dbReference type="Gene3D" id="2.40.160.10">
    <property type="entry name" value="Porin"/>
    <property type="match status" value="1"/>
</dbReference>
<dbReference type="SUPFAM" id="SSF56935">
    <property type="entry name" value="Porins"/>
    <property type="match status" value="1"/>
</dbReference>
<name>A0A0B2C0E6_9SPHN</name>
<feature type="signal peptide" evidence="2">
    <location>
        <begin position="1"/>
        <end position="24"/>
    </location>
</feature>
<dbReference type="AlphaFoldDB" id="A0A0B2C0E6"/>
<dbReference type="InterPro" id="IPR023614">
    <property type="entry name" value="Porin_dom_sf"/>
</dbReference>
<sequence length="485" mass="53386">MAAHRLHLIALAATAISIAAPVRAQSVADLQRQIDALKAQVEALQQALQAPEQPAAAVASATPAPPTAPPVQPATGQVEAGVPDLPVLAETLPSGGVAQPPTDSWFERLQLRGYTQLRYNGVLDGDVTAPAGQSRLRSVHDSSINADGGFSLRRVRLVLQGDVTDNIELYLQHDFGTAVNSQSSAEPRQGFGQLRDAYVDVFLDRERSFRLRFGQSKVPLGWENLQSSSNRIPLDRSDAINSAVPGERDLGVTAYYTPPHVQRIWDRLAEDGQKLFGNYGAFGVGLYNGQGTNRVERNDSLMKVAMATWPFALDGLGPLFRGQVLELGGSAMLNRFRPEVRTGGVSAVDYREDRIGLHAILYPQPFGIQAEWVWGQGPQFDTATQRITEAPLEGGYVQLTYDLGETGIGRIRPYGRWQRYRGGWKAATNAPRLETDEIELGLEWPFMDALELTVAYARMKRREADERRLGQAEGDLIRTQLQWSY</sequence>
<feature type="region of interest" description="Disordered" evidence="1">
    <location>
        <begin position="54"/>
        <end position="76"/>
    </location>
</feature>
<protein>
    <submittedName>
        <fullName evidence="3">Porin</fullName>
    </submittedName>
</protein>
<feature type="compositionally biased region" description="Pro residues" evidence="1">
    <location>
        <begin position="63"/>
        <end position="72"/>
    </location>
</feature>
<comment type="caution">
    <text evidence="3">The sequence shown here is derived from an EMBL/GenBank/DDBJ whole genome shotgun (WGS) entry which is preliminary data.</text>
</comment>
<keyword evidence="2" id="KW-0732">Signal</keyword>
<dbReference type="InterPro" id="IPR010870">
    <property type="entry name" value="Porin_O/P"/>
</dbReference>
<gene>
    <name evidence="3" type="ORF">PK98_01895</name>
</gene>
<evidence type="ECO:0000256" key="2">
    <source>
        <dbReference type="SAM" id="SignalP"/>
    </source>
</evidence>
<dbReference type="OrthoDB" id="9807854at2"/>
<dbReference type="RefSeq" id="WP_039093865.1">
    <property type="nucleotide sequence ID" value="NZ_JTDN01000001.1"/>
</dbReference>
<evidence type="ECO:0000256" key="1">
    <source>
        <dbReference type="SAM" id="MobiDB-lite"/>
    </source>
</evidence>
<dbReference type="Proteomes" id="UP000030988">
    <property type="component" value="Unassembled WGS sequence"/>
</dbReference>
<dbReference type="EMBL" id="JTDN01000001">
    <property type="protein sequence ID" value="KHL25471.1"/>
    <property type="molecule type" value="Genomic_DNA"/>
</dbReference>